<dbReference type="Pfam" id="PF21537">
    <property type="entry name" value="DUF1980_C"/>
    <property type="match status" value="1"/>
</dbReference>
<reference evidence="4" key="1">
    <citation type="journal article" date="2014" name="Int. J. Syst. Evol. Microbiol.">
        <title>Complete genome sequence of Corynebacterium casei LMG S-19264T (=DSM 44701T), isolated from a smear-ripened cheese.</title>
        <authorList>
            <consortium name="US DOE Joint Genome Institute (JGI-PGF)"/>
            <person name="Walter F."/>
            <person name="Albersmeier A."/>
            <person name="Kalinowski J."/>
            <person name="Ruckert C."/>
        </authorList>
    </citation>
    <scope>NUCLEOTIDE SEQUENCE</scope>
    <source>
        <strain evidence="4">CGMCC 1.12777</strain>
    </source>
</reference>
<keyword evidence="5" id="KW-1185">Reference proteome</keyword>
<evidence type="ECO:0000259" key="3">
    <source>
        <dbReference type="Pfam" id="PF21537"/>
    </source>
</evidence>
<dbReference type="EMBL" id="BMFV01000038">
    <property type="protein sequence ID" value="GGH87350.1"/>
    <property type="molecule type" value="Genomic_DNA"/>
</dbReference>
<feature type="domain" description="DUF1980" evidence="3">
    <location>
        <begin position="141"/>
        <end position="281"/>
    </location>
</feature>
<dbReference type="PANTHER" id="PTHR40047">
    <property type="entry name" value="UPF0703 PROTEIN YCGQ"/>
    <property type="match status" value="1"/>
</dbReference>
<reference evidence="4" key="2">
    <citation type="submission" date="2020-09" db="EMBL/GenBank/DDBJ databases">
        <authorList>
            <person name="Sun Q."/>
            <person name="Zhou Y."/>
        </authorList>
    </citation>
    <scope>NUCLEOTIDE SEQUENCE</scope>
    <source>
        <strain evidence="4">CGMCC 1.12777</strain>
    </source>
</reference>
<evidence type="ECO:0000313" key="5">
    <source>
        <dbReference type="Proteomes" id="UP000656813"/>
    </source>
</evidence>
<dbReference type="RefSeq" id="WP_188498879.1">
    <property type="nucleotide sequence ID" value="NZ_BMFV01000038.1"/>
</dbReference>
<keyword evidence="1" id="KW-1133">Transmembrane helix</keyword>
<dbReference type="PANTHER" id="PTHR40047:SF1">
    <property type="entry name" value="UPF0703 PROTEIN YCGQ"/>
    <property type="match status" value="1"/>
</dbReference>
<keyword evidence="1" id="KW-0812">Transmembrane</keyword>
<feature type="transmembrane region" description="Helical" evidence="1">
    <location>
        <begin position="31"/>
        <end position="51"/>
    </location>
</feature>
<protein>
    <submittedName>
        <fullName evidence="4">UPF0703 protein YcgQ</fullName>
    </submittedName>
</protein>
<evidence type="ECO:0000313" key="4">
    <source>
        <dbReference type="EMBL" id="GGH87350.1"/>
    </source>
</evidence>
<dbReference type="InterPro" id="IPR052955">
    <property type="entry name" value="UPF0703_membrane_permease"/>
</dbReference>
<sequence length="283" mass="33258">MIRFIILFGFMYLFLHLHATGDISKYINMKYSYLTFIMIFVFAFLAFYQLIKWNKQGKNKPEEEHHHDHHGHDHSKDENTFLKKVMVYGLLLFPLVTGIFLPIATLDSNIVKAKGFHFAEIDNDKDQYANHQILRPDTTLYYDADQYKKMSTSDRAKYGKGNSLTLNDDNFLRGLETVYNFPGDFEGKTISLKGFVYHGDDLEKNQLFVFRFGIVHCIADAGVYGMMLDFPKDVNYKDDEWLQVEGTLSTTFYQPFKQTIPYLKVTKWKVVKAPKDEYVYRQY</sequence>
<name>A0A8J2ZYT3_9BACL</name>
<organism evidence="4 5">
    <name type="scientific">Pullulanibacillus pueri</name>
    <dbReference type="NCBI Taxonomy" id="1437324"/>
    <lineage>
        <taxon>Bacteria</taxon>
        <taxon>Bacillati</taxon>
        <taxon>Bacillota</taxon>
        <taxon>Bacilli</taxon>
        <taxon>Bacillales</taxon>
        <taxon>Sporolactobacillaceae</taxon>
        <taxon>Pullulanibacillus</taxon>
    </lineage>
</organism>
<dbReference type="Proteomes" id="UP000656813">
    <property type="component" value="Unassembled WGS sequence"/>
</dbReference>
<feature type="transmembrane region" description="Helical" evidence="1">
    <location>
        <begin position="85"/>
        <end position="104"/>
    </location>
</feature>
<dbReference type="InterPro" id="IPR015402">
    <property type="entry name" value="DUF1980"/>
</dbReference>
<dbReference type="Pfam" id="PF09323">
    <property type="entry name" value="DUF1980"/>
    <property type="match status" value="1"/>
</dbReference>
<keyword evidence="1" id="KW-0472">Membrane</keyword>
<proteinExistence type="predicted"/>
<dbReference type="InterPro" id="IPR048447">
    <property type="entry name" value="DUF1980_C"/>
</dbReference>
<accession>A0A8J2ZYT3</accession>
<gene>
    <name evidence="4" type="primary">ycgQ</name>
    <name evidence="4" type="ORF">GCM10007096_37170</name>
</gene>
<evidence type="ECO:0000259" key="2">
    <source>
        <dbReference type="Pfam" id="PF09323"/>
    </source>
</evidence>
<dbReference type="NCBIfam" id="TIGR03943">
    <property type="entry name" value="TIGR03943 family putative permease subunit"/>
    <property type="match status" value="1"/>
</dbReference>
<dbReference type="InterPro" id="IPR048493">
    <property type="entry name" value="DUF1980_N"/>
</dbReference>
<dbReference type="AlphaFoldDB" id="A0A8J2ZYT3"/>
<feature type="domain" description="DUF1980" evidence="2">
    <location>
        <begin position="2"/>
        <end position="117"/>
    </location>
</feature>
<comment type="caution">
    <text evidence="4">The sequence shown here is derived from an EMBL/GenBank/DDBJ whole genome shotgun (WGS) entry which is preliminary data.</text>
</comment>
<evidence type="ECO:0000256" key="1">
    <source>
        <dbReference type="SAM" id="Phobius"/>
    </source>
</evidence>